<feature type="domain" description="Transcriptional regulator DauR-like HTH" evidence="2">
    <location>
        <begin position="141"/>
        <end position="201"/>
    </location>
</feature>
<dbReference type="EMBL" id="JACOPP010000004">
    <property type="protein sequence ID" value="MBC5733058.1"/>
    <property type="molecule type" value="Genomic_DNA"/>
</dbReference>
<dbReference type="PANTHER" id="PTHR35568:SF1">
    <property type="entry name" value="TRANSCRIPTIONAL REGULATOR DAUR"/>
    <property type="match status" value="1"/>
</dbReference>
<name>A0A8J6JC49_9FIRM</name>
<dbReference type="AlphaFoldDB" id="A0A8J6JC49"/>
<comment type="caution">
    <text evidence="3">The sequence shown here is derived from an EMBL/GenBank/DDBJ whole genome shotgun (WGS) entry which is preliminary data.</text>
</comment>
<dbReference type="PANTHER" id="PTHR35568">
    <property type="entry name" value="TRANSCRIPTIONAL REGULATOR DAUR"/>
    <property type="match status" value="1"/>
</dbReference>
<reference evidence="3" key="1">
    <citation type="submission" date="2020-08" db="EMBL/GenBank/DDBJ databases">
        <title>Genome public.</title>
        <authorList>
            <person name="Liu C."/>
            <person name="Sun Q."/>
        </authorList>
    </citation>
    <scope>NUCLEOTIDE SEQUENCE</scope>
    <source>
        <strain evidence="3">NSJ-51</strain>
    </source>
</reference>
<proteinExistence type="predicted"/>
<evidence type="ECO:0000313" key="3">
    <source>
        <dbReference type="EMBL" id="MBC5733058.1"/>
    </source>
</evidence>
<organism evidence="3 4">
    <name type="scientific">Lawsonibacter hominis</name>
    <dbReference type="NCBI Taxonomy" id="2763053"/>
    <lineage>
        <taxon>Bacteria</taxon>
        <taxon>Bacillati</taxon>
        <taxon>Bacillota</taxon>
        <taxon>Clostridia</taxon>
        <taxon>Eubacteriales</taxon>
        <taxon>Oscillospiraceae</taxon>
        <taxon>Lawsonibacter</taxon>
    </lineage>
</organism>
<sequence length="219" mass="24191">MDRDEAFEFLDRTARGIAEMFGSTCETLVHDMGDPRHPILSIYNGHVSGRTVGSTLDILGTARELDQDALVTDFVNLYATTPSGQQIKSSTFHLIGADYNLALGINFDYSSLVYANRILVDLMSAEADLQSAMWHGGEGQLDQVFEECLAAVGKPVNALNKRDRMKIIALLDQKNAFSFRKSVPFAAKRLQVSRYTVYKYLGELSGSAGGRNESKKEEP</sequence>
<dbReference type="InterPro" id="IPR013559">
    <property type="entry name" value="YheO"/>
</dbReference>
<dbReference type="Proteomes" id="UP000661435">
    <property type="component" value="Unassembled WGS sequence"/>
</dbReference>
<dbReference type="Pfam" id="PF13309">
    <property type="entry name" value="HTH_22"/>
    <property type="match status" value="1"/>
</dbReference>
<feature type="domain" description="YheO-like" evidence="1">
    <location>
        <begin position="9"/>
        <end position="116"/>
    </location>
</feature>
<dbReference type="InterPro" id="IPR039446">
    <property type="entry name" value="DauR-like"/>
</dbReference>
<evidence type="ECO:0000313" key="4">
    <source>
        <dbReference type="Proteomes" id="UP000661435"/>
    </source>
</evidence>
<evidence type="ECO:0000259" key="1">
    <source>
        <dbReference type="Pfam" id="PF08348"/>
    </source>
</evidence>
<protein>
    <submittedName>
        <fullName evidence="3">Transcriptional regulator</fullName>
    </submittedName>
</protein>
<accession>A0A8J6JC49</accession>
<keyword evidence="4" id="KW-1185">Reference proteome</keyword>
<evidence type="ECO:0000259" key="2">
    <source>
        <dbReference type="Pfam" id="PF13309"/>
    </source>
</evidence>
<dbReference type="Pfam" id="PF08348">
    <property type="entry name" value="PAS_6"/>
    <property type="match status" value="1"/>
</dbReference>
<gene>
    <name evidence="3" type="ORF">H8S57_04875</name>
</gene>
<dbReference type="InterPro" id="IPR039445">
    <property type="entry name" value="DauR-like_HTH"/>
</dbReference>